<dbReference type="InterPro" id="IPR046347">
    <property type="entry name" value="bZIP_sf"/>
</dbReference>
<sequence>MDQPLDLRVNRSPVDVGRVSNMMGNPYPMPIVPQVWTSQFITQPISNSNQPFNIRCWPCHQSSYSVQQPKYSPYEQGLPKEQIRPTLLEVTSAKFPKFDFQHVGNNFVNDDKMPNTLDRKRSAPERIGPRKFIGLSDYSMHSILSMGYSVDAENSFNCETGTRTSPKCRQASSSDSCESFELHNSIRGTVPQCSNITIIIDKKYMKDFEFADEQEHHLYLLAKKNPLLIVKMLDPKDAEAYRRFKQHYGDMTPRTKTNVNMRRKVPTKSPHSNDPDYTIKRLKNNESAKRSRDNRIAMSHEMELLDMFLKQTIEEKTRLLQTMSHAQHQPFVY</sequence>
<dbReference type="Gene3D" id="1.20.5.170">
    <property type="match status" value="1"/>
</dbReference>
<dbReference type="SUPFAM" id="SSF57959">
    <property type="entry name" value="Leucine zipper domain"/>
    <property type="match status" value="1"/>
</dbReference>
<dbReference type="InterPro" id="IPR004827">
    <property type="entry name" value="bZIP"/>
</dbReference>
<evidence type="ECO:0000313" key="3">
    <source>
        <dbReference type="EnsemblMetazoa" id="XP_019768425.1"/>
    </source>
</evidence>
<dbReference type="GO" id="GO:0003700">
    <property type="term" value="F:DNA-binding transcription factor activity"/>
    <property type="evidence" value="ECO:0007669"/>
    <property type="project" value="InterPro"/>
</dbReference>
<feature type="domain" description="BZIP" evidence="2">
    <location>
        <begin position="274"/>
        <end position="303"/>
    </location>
</feature>
<feature type="compositionally biased region" description="Basic and acidic residues" evidence="1">
    <location>
        <begin position="271"/>
        <end position="295"/>
    </location>
</feature>
<proteinExistence type="predicted"/>
<dbReference type="EnsemblMetazoa" id="XM_019912866.1">
    <property type="protein sequence ID" value="XP_019768425.1"/>
    <property type="gene ID" value="LOC109543243"/>
</dbReference>
<evidence type="ECO:0000259" key="2">
    <source>
        <dbReference type="Pfam" id="PF07716"/>
    </source>
</evidence>
<protein>
    <recommendedName>
        <fullName evidence="2">BZIP domain-containing protein</fullName>
    </recommendedName>
</protein>
<accession>A0AAR5Q5G9</accession>
<dbReference type="Proteomes" id="UP000019118">
    <property type="component" value="Unassembled WGS sequence"/>
</dbReference>
<keyword evidence="4" id="KW-1185">Reference proteome</keyword>
<organism evidence="3 4">
    <name type="scientific">Dendroctonus ponderosae</name>
    <name type="common">Mountain pine beetle</name>
    <dbReference type="NCBI Taxonomy" id="77166"/>
    <lineage>
        <taxon>Eukaryota</taxon>
        <taxon>Metazoa</taxon>
        <taxon>Ecdysozoa</taxon>
        <taxon>Arthropoda</taxon>
        <taxon>Hexapoda</taxon>
        <taxon>Insecta</taxon>
        <taxon>Pterygota</taxon>
        <taxon>Neoptera</taxon>
        <taxon>Endopterygota</taxon>
        <taxon>Coleoptera</taxon>
        <taxon>Polyphaga</taxon>
        <taxon>Cucujiformia</taxon>
        <taxon>Curculionidae</taxon>
        <taxon>Scolytinae</taxon>
        <taxon>Dendroctonus</taxon>
    </lineage>
</organism>
<dbReference type="Pfam" id="PF07716">
    <property type="entry name" value="bZIP_2"/>
    <property type="match status" value="1"/>
</dbReference>
<reference evidence="4" key="1">
    <citation type="journal article" date="2013" name="Genome Biol.">
        <title>Draft genome of the mountain pine beetle, Dendroctonus ponderosae Hopkins, a major forest pest.</title>
        <authorList>
            <person name="Keeling C.I."/>
            <person name="Yuen M.M."/>
            <person name="Liao N.Y."/>
            <person name="Docking T.R."/>
            <person name="Chan S.K."/>
            <person name="Taylor G.A."/>
            <person name="Palmquist D.L."/>
            <person name="Jackman S.D."/>
            <person name="Nguyen A."/>
            <person name="Li M."/>
            <person name="Henderson H."/>
            <person name="Janes J.K."/>
            <person name="Zhao Y."/>
            <person name="Pandoh P."/>
            <person name="Moore R."/>
            <person name="Sperling F.A."/>
            <person name="Huber D.P."/>
            <person name="Birol I."/>
            <person name="Jones S.J."/>
            <person name="Bohlmann J."/>
        </authorList>
    </citation>
    <scope>NUCLEOTIDE SEQUENCE</scope>
</reference>
<evidence type="ECO:0000313" key="4">
    <source>
        <dbReference type="Proteomes" id="UP000019118"/>
    </source>
</evidence>
<dbReference type="AlphaFoldDB" id="A0AAR5Q5G9"/>
<feature type="region of interest" description="Disordered" evidence="1">
    <location>
        <begin position="264"/>
        <end position="295"/>
    </location>
</feature>
<evidence type="ECO:0000256" key="1">
    <source>
        <dbReference type="SAM" id="MobiDB-lite"/>
    </source>
</evidence>
<reference evidence="3" key="2">
    <citation type="submission" date="2024-08" db="UniProtKB">
        <authorList>
            <consortium name="EnsemblMetazoa"/>
        </authorList>
    </citation>
    <scope>IDENTIFICATION</scope>
</reference>
<name>A0AAR5Q5G9_DENPD</name>